<evidence type="ECO:0000313" key="2">
    <source>
        <dbReference type="Proteomes" id="UP000241890"/>
    </source>
</evidence>
<reference evidence="1 2" key="1">
    <citation type="submission" date="2017-12" db="EMBL/GenBank/DDBJ databases">
        <title>Sequencing, de novo assembly and annotation of complete genome of a new Thraustochytrid species, strain FCC1311.</title>
        <authorList>
            <person name="Sedici K."/>
            <person name="Godart F."/>
            <person name="Aiese Cigliano R."/>
            <person name="Sanseverino W."/>
            <person name="Barakat M."/>
            <person name="Ortet P."/>
            <person name="Marechal E."/>
            <person name="Cagnac O."/>
            <person name="Amato A."/>
        </authorList>
    </citation>
    <scope>NUCLEOTIDE SEQUENCE [LARGE SCALE GENOMIC DNA]</scope>
</reference>
<keyword evidence="2" id="KW-1185">Reference proteome</keyword>
<proteinExistence type="predicted"/>
<evidence type="ECO:0000313" key="1">
    <source>
        <dbReference type="EMBL" id="GBG27831.1"/>
    </source>
</evidence>
<comment type="caution">
    <text evidence="1">The sequence shown here is derived from an EMBL/GenBank/DDBJ whole genome shotgun (WGS) entry which is preliminary data.</text>
</comment>
<accession>A0A2R5GHR4</accession>
<dbReference type="EMBL" id="BEYU01000036">
    <property type="protein sequence ID" value="GBG27831.1"/>
    <property type="molecule type" value="Genomic_DNA"/>
</dbReference>
<name>A0A2R5GHR4_9STRA</name>
<organism evidence="1 2">
    <name type="scientific">Hondaea fermentalgiana</name>
    <dbReference type="NCBI Taxonomy" id="2315210"/>
    <lineage>
        <taxon>Eukaryota</taxon>
        <taxon>Sar</taxon>
        <taxon>Stramenopiles</taxon>
        <taxon>Bigyra</taxon>
        <taxon>Labyrinthulomycetes</taxon>
        <taxon>Thraustochytrida</taxon>
        <taxon>Thraustochytriidae</taxon>
        <taxon>Hondaea</taxon>
    </lineage>
</organism>
<protein>
    <submittedName>
        <fullName evidence="1">Uncharacterized protein</fullName>
    </submittedName>
</protein>
<dbReference type="Proteomes" id="UP000241890">
    <property type="component" value="Unassembled WGS sequence"/>
</dbReference>
<gene>
    <name evidence="1" type="ORF">FCC1311_040542</name>
</gene>
<dbReference type="AlphaFoldDB" id="A0A2R5GHR4"/>
<sequence length="357" mass="40280">MLIVIVDAFDDEKAEDRRQFAAFERSCRAAIAVSGAGDPQIRVVQRKEIAQYTYSEADTAGSTSGLKAFDRVDIFLIAASARLLPWEEASQDLYLLLKMCFFTKKCVFGAGSVAQFLAFLCTGRGIDVHPVNGREGGSLGDLDAHEMAARVVFPRKDVLLDCESGDLFMYQHRRHRWAPFCAVGSKKKSRQRKATRRHQARVTAPSSHVYLSKSDETLCRVVNQHSRHPVFRGLNALDHVVRNRPSWMLDGRALRRAKHRPEILAESALAPLVLQYYNFVATHFDVSAEYAAAALMLRNYLQHTVFNHHVGKASRVEREDAVARAHAPQRDEYDGYRPVSNHCFREPAKDKAAWLPT</sequence>
<dbReference type="InParanoid" id="A0A2R5GHR4"/>